<reference evidence="5 6" key="1">
    <citation type="submission" date="2008-10" db="EMBL/GenBank/DDBJ databases">
        <title>Draft genome sequence of Providencia alcalifaciens (DSM 30120).</title>
        <authorList>
            <person name="Sudarsanam P."/>
            <person name="Ley R."/>
            <person name="Guruge J."/>
            <person name="Turnbaugh P.J."/>
            <person name="Mahowald M."/>
            <person name="Liep D."/>
            <person name="Gordon J."/>
        </authorList>
    </citation>
    <scope>NUCLEOTIDE SEQUENCE [LARGE SCALE GENOMIC DNA]</scope>
    <source>
        <strain evidence="5 6">DSM 30120</strain>
    </source>
</reference>
<protein>
    <submittedName>
        <fullName evidence="5">Phage tail tape measure protein, lambda family</fullName>
    </submittedName>
</protein>
<evidence type="ECO:0000259" key="3">
    <source>
        <dbReference type="Pfam" id="PF09718"/>
    </source>
</evidence>
<proteinExistence type="predicted"/>
<feature type="domain" description="Tape measure protein N-terminal" evidence="4">
    <location>
        <begin position="83"/>
        <end position="271"/>
    </location>
</feature>
<sequence length="1093" mass="117996">MAKLRELIIKISANSSSFQAEIARASRMGENYYRALEQGGRRSAAASREAKSAIRELNRDLASIKSTATGVMGAMAGAFATSQLIHYADTWSQLSGRLKLASVSAEDFSRAQQALMSLSQRTGTSLAANANLYARIAQSMRDAGYASEDVANVTETIATSLKLSGASTEEASSVITQLSQALGSGVLRGEEFNAVMENGGRLAKLLADGMGTTIGGLREMSQSGKLTMDKIVPILTNTEQLRKEFEQLPQTVSGASQKIENAFMAWVGGANEASGATSALTGALNGIADNINNIATVAGALVGVGLARYFGGLTASAVRSAIGVANAAKSEIALAQAQVQGAQIAVARARAAEYRAQKALMAAKGTEAQAAAEKRLARTQALVARNITARNTAQKNLNNVTAIGSRLLGGALGLVGGIPGLVMLGAGAWYAMYQKQEQARQSALEYAAAIEQVRANLNKMTLPETSDNVGKTKASLVAQNQLIDEQRQKVEAIKSAINGYQQILASPGPSINGYLINHLTSQEEVVKSLAAAQGSLFVEQSRLNALTQKSEEIQAALKAVESQRDFLIRQQTLAQANMRRSLLMMNAEHSEFNRIMSIGNQILSNRQTLVSSPMRIPAAPLSDKQQDFLQKSERDKALSVLTGEAKVIRQAEFAADDMGLTKDMAHQEARQKYIDNQVVIYRNQEKQNQAIKAGKDAQNAYNNAQREAERRSEQYARKMADLSIATEVQKVRATQGEKAAELYAAAHEAGTKWTDEQRKAIRASSVALAEWTQKADEAVRKQREMDDALKAMRDGAKKFHDDAKQIDETRSMGSLNRSYYDERQQIERVFEKSDKKDAATEAYHRELEALDLKYQNLKAVQSDWRSGVSRGLEDWVAESGDYAVQAASAVQNAMGGMVNNITEMLNDNKASWREWSVDVLKSIQKILVHAAMVRSFESLSSAGGVIGSVGKFLSGAVANAKGGVYDSPSLSRYSNQIVSTPTYFAFAKGAGLMGEAGPEAIMPLTRSVDGSLGVRVLGLEKAQNTPASVMRHQAINIGIGDIYITSDGKPERESSGDANGARLQLKNEIVQVINEQASREGTPLWMMMYRRER</sequence>
<dbReference type="Pfam" id="PF20155">
    <property type="entry name" value="TMP_3"/>
    <property type="match status" value="1"/>
</dbReference>
<dbReference type="Pfam" id="PF06120">
    <property type="entry name" value="Phage_HK97_TLTM"/>
    <property type="match status" value="1"/>
</dbReference>
<dbReference type="NCBIfam" id="TIGR02675">
    <property type="entry name" value="tape_meas_nterm"/>
    <property type="match status" value="1"/>
</dbReference>
<evidence type="ECO:0000256" key="1">
    <source>
        <dbReference type="SAM" id="Coils"/>
    </source>
</evidence>
<dbReference type="RefSeq" id="WP_006657762.1">
    <property type="nucleotide sequence ID" value="NZ_ABXW01000014.1"/>
</dbReference>
<accession>B6XBT0</accession>
<dbReference type="eggNOG" id="COG5281">
    <property type="taxonomic scope" value="Bacteria"/>
</dbReference>
<dbReference type="InterPro" id="IPR006431">
    <property type="entry name" value="Phage_tape_meas_C"/>
</dbReference>
<feature type="domain" description="Bacteriophage tail tape measure C-terminal" evidence="3">
    <location>
        <begin position="863"/>
        <end position="935"/>
    </location>
</feature>
<dbReference type="EMBL" id="ABXW01000014">
    <property type="protein sequence ID" value="EEB47082.1"/>
    <property type="molecule type" value="Genomic_DNA"/>
</dbReference>
<evidence type="ECO:0000259" key="4">
    <source>
        <dbReference type="Pfam" id="PF20155"/>
    </source>
</evidence>
<dbReference type="Pfam" id="PF09718">
    <property type="entry name" value="Tape_meas_lam_C"/>
    <property type="match status" value="1"/>
</dbReference>
<dbReference type="InterPro" id="IPR009302">
    <property type="entry name" value="Tail_length_tape_measure"/>
</dbReference>
<evidence type="ECO:0000259" key="2">
    <source>
        <dbReference type="Pfam" id="PF06120"/>
    </source>
</evidence>
<comment type="caution">
    <text evidence="5">The sequence shown here is derived from an EMBL/GenBank/DDBJ whole genome shotgun (WGS) entry which is preliminary data.</text>
</comment>
<dbReference type="Proteomes" id="UP000003729">
    <property type="component" value="Unassembled WGS sequence"/>
</dbReference>
<name>B6XBT0_9GAMM</name>
<keyword evidence="1" id="KW-0175">Coiled coil</keyword>
<reference evidence="5 6" key="2">
    <citation type="submission" date="2008-10" db="EMBL/GenBank/DDBJ databases">
        <authorList>
            <person name="Fulton L."/>
            <person name="Clifton S."/>
            <person name="Fulton B."/>
            <person name="Xu J."/>
            <person name="Minx P."/>
            <person name="Pepin K.H."/>
            <person name="Johnson M."/>
            <person name="Bhonagiri V."/>
            <person name="Nash W.E."/>
            <person name="Mardis E.R."/>
            <person name="Wilson R.K."/>
        </authorList>
    </citation>
    <scope>NUCLEOTIDE SEQUENCE [LARGE SCALE GENOMIC DNA]</scope>
    <source>
        <strain evidence="5 6">DSM 30120</strain>
    </source>
</reference>
<evidence type="ECO:0000313" key="5">
    <source>
        <dbReference type="EMBL" id="EEB47082.1"/>
    </source>
</evidence>
<feature type="coiled-coil region" evidence="1">
    <location>
        <begin position="543"/>
        <end position="570"/>
    </location>
</feature>
<dbReference type="NCBIfam" id="TIGR01541">
    <property type="entry name" value="tape_meas_lam_C"/>
    <property type="match status" value="1"/>
</dbReference>
<dbReference type="InterPro" id="IPR013491">
    <property type="entry name" value="Tape_meas_N"/>
</dbReference>
<gene>
    <name evidence="5" type="ORF">PROVALCAL_00791</name>
</gene>
<dbReference type="GeneID" id="57294384"/>
<feature type="domain" description="Tail length tape measure" evidence="2">
    <location>
        <begin position="394"/>
        <end position="686"/>
    </location>
</feature>
<evidence type="ECO:0000313" key="6">
    <source>
        <dbReference type="Proteomes" id="UP000003729"/>
    </source>
</evidence>
<dbReference type="AlphaFoldDB" id="B6XBT0"/>
<organism evidence="5 6">
    <name type="scientific">Providencia alcalifaciens DSM 30120</name>
    <dbReference type="NCBI Taxonomy" id="520999"/>
    <lineage>
        <taxon>Bacteria</taxon>
        <taxon>Pseudomonadati</taxon>
        <taxon>Pseudomonadota</taxon>
        <taxon>Gammaproteobacteria</taxon>
        <taxon>Enterobacterales</taxon>
        <taxon>Morganellaceae</taxon>
        <taxon>Providencia</taxon>
    </lineage>
</organism>